<feature type="compositionally biased region" description="Low complexity" evidence="2">
    <location>
        <begin position="798"/>
        <end position="809"/>
    </location>
</feature>
<reference evidence="3" key="1">
    <citation type="submission" date="2021-12" db="EMBL/GenBank/DDBJ databases">
        <authorList>
            <person name="King R."/>
        </authorList>
    </citation>
    <scope>NUCLEOTIDE SEQUENCE</scope>
</reference>
<feature type="compositionally biased region" description="Low complexity" evidence="2">
    <location>
        <begin position="532"/>
        <end position="544"/>
    </location>
</feature>
<feature type="coiled-coil region" evidence="1">
    <location>
        <begin position="411"/>
        <end position="445"/>
    </location>
</feature>
<accession>A0ABN8BA90</accession>
<sequence>MRRTNRHLIIERGARDATWEEQSEYVSPNTLARIRVDVSVFRTGIQSSVNIASGNSSNFFRAPEYGITIKSPCVSAAALRPWWLRRRVRARGHRLLAAPVSVSSGPATTWRCDLETGLYHNPLPTSMAVEARESTWPSATCSPSARLQRRAREHGHRLSATPVSMLSASAKTWRCHLETEHVAIGYVLPRCVFRIARGQRDAAAWRLEREGTWSPAERDSGVYVECLGENMALRSGDRSVPQSLDNPDGCADARGYMVTRYVQPRCLCRVARLQHSAAIWRQFPSQNANRKLKETLSSAVFRASTALKTFCTSKAESKGIQKLVEVNGTCVVSSRSVEEVQRALGVGPARLVLLRPHAAAGPLGTAAAPQPPPTALTQLLRASEGTLSRWSRLHLQSLATTNPHWARVTEAASLRSELGALRTAAEEAERAKEGLRADNTRLTHRISYLEEQVAEMLARHTQLQPVSSTDSSCITVNKTKKNVTNINITSEPACRQSPKSEVQVFQKGPDITALVAKLPGLDGAEANLPLLRPRSNASGASSRAPPSPRASPPHHRHRAHSSHSLEHRAARMRHSLSHHCLHAADDYGAETDAAIRMIERNQRHIEKQRLKSERLGRSRTDDHFRSDSDLDARDSLSGVGPPEPRPADRIEESIKKTNWAERKTLSIIEQLKRSQRLRKSKKPDSAEDVRLETEKRYSYHRIDGKVLENAHKSSRRSSKLHSRSAKSSEFESECSDFPNGDAYGSSPRIDYGSESCSTRLSHYRKNENEARTRPTPPRKPLRLSLHKARSAHSLLNGSESETPSRPPSEAQNADGPDANKRPVKRTHAGDKWAREREREKEKERERGRENVRATPRPSRKLLQGLAPAADDLYPAPTRRSAPIVPPANWC</sequence>
<dbReference type="EMBL" id="OU963899">
    <property type="protein sequence ID" value="CAH0406723.1"/>
    <property type="molecule type" value="Genomic_DNA"/>
</dbReference>
<protein>
    <submittedName>
        <fullName evidence="3">Uncharacterized protein</fullName>
    </submittedName>
</protein>
<keyword evidence="1" id="KW-0175">Coiled coil</keyword>
<proteinExistence type="predicted"/>
<feature type="region of interest" description="Disordered" evidence="2">
    <location>
        <begin position="531"/>
        <end position="574"/>
    </location>
</feature>
<feature type="compositionally biased region" description="Basic residues" evidence="2">
    <location>
        <begin position="712"/>
        <end position="724"/>
    </location>
</feature>
<feature type="compositionally biased region" description="Basic residues" evidence="2">
    <location>
        <begin position="779"/>
        <end position="790"/>
    </location>
</feature>
<dbReference type="Proteomes" id="UP001153292">
    <property type="component" value="Chromosome 6"/>
</dbReference>
<name>A0ABN8BA90_CHISP</name>
<feature type="compositionally biased region" description="Low complexity" evidence="2">
    <location>
        <begin position="865"/>
        <end position="876"/>
    </location>
</feature>
<gene>
    <name evidence="3" type="ORF">CHILSU_LOCUS10106</name>
</gene>
<evidence type="ECO:0000256" key="2">
    <source>
        <dbReference type="SAM" id="MobiDB-lite"/>
    </source>
</evidence>
<organism evidence="3 4">
    <name type="scientific">Chilo suppressalis</name>
    <name type="common">Asiatic rice borer moth</name>
    <dbReference type="NCBI Taxonomy" id="168631"/>
    <lineage>
        <taxon>Eukaryota</taxon>
        <taxon>Metazoa</taxon>
        <taxon>Ecdysozoa</taxon>
        <taxon>Arthropoda</taxon>
        <taxon>Hexapoda</taxon>
        <taxon>Insecta</taxon>
        <taxon>Pterygota</taxon>
        <taxon>Neoptera</taxon>
        <taxon>Endopterygota</taxon>
        <taxon>Lepidoptera</taxon>
        <taxon>Glossata</taxon>
        <taxon>Ditrysia</taxon>
        <taxon>Pyraloidea</taxon>
        <taxon>Crambidae</taxon>
        <taxon>Crambinae</taxon>
        <taxon>Chilo</taxon>
    </lineage>
</organism>
<feature type="compositionally biased region" description="Basic and acidic residues" evidence="2">
    <location>
        <begin position="645"/>
        <end position="655"/>
    </location>
</feature>
<feature type="compositionally biased region" description="Basic and acidic residues" evidence="2">
    <location>
        <begin position="827"/>
        <end position="851"/>
    </location>
</feature>
<evidence type="ECO:0000256" key="1">
    <source>
        <dbReference type="SAM" id="Coils"/>
    </source>
</evidence>
<evidence type="ECO:0000313" key="4">
    <source>
        <dbReference type="Proteomes" id="UP001153292"/>
    </source>
</evidence>
<feature type="region of interest" description="Disordered" evidence="2">
    <location>
        <begin position="605"/>
        <end position="655"/>
    </location>
</feature>
<feature type="compositionally biased region" description="Basic residues" evidence="2">
    <location>
        <begin position="552"/>
        <end position="561"/>
    </location>
</feature>
<feature type="compositionally biased region" description="Basic and acidic residues" evidence="2">
    <location>
        <begin position="605"/>
        <end position="634"/>
    </location>
</feature>
<feature type="region of interest" description="Disordered" evidence="2">
    <location>
        <begin position="703"/>
        <end position="890"/>
    </location>
</feature>
<keyword evidence="4" id="KW-1185">Reference proteome</keyword>
<evidence type="ECO:0000313" key="3">
    <source>
        <dbReference type="EMBL" id="CAH0406723.1"/>
    </source>
</evidence>